<evidence type="ECO:0000256" key="1">
    <source>
        <dbReference type="ARBA" id="ARBA00007637"/>
    </source>
</evidence>
<accession>A0A7C3MP87</accession>
<reference evidence="3" key="1">
    <citation type="journal article" date="2020" name="mSystems">
        <title>Genome- and Community-Level Interaction Insights into Carbon Utilization and Element Cycling Functions of Hydrothermarchaeota in Hydrothermal Sediment.</title>
        <authorList>
            <person name="Zhou Z."/>
            <person name="Liu Y."/>
            <person name="Xu W."/>
            <person name="Pan J."/>
            <person name="Luo Z.H."/>
            <person name="Li M."/>
        </authorList>
    </citation>
    <scope>NUCLEOTIDE SEQUENCE [LARGE SCALE GENOMIC DNA]</scope>
    <source>
        <strain evidence="3">SpSt-81</strain>
    </source>
</reference>
<dbReference type="InterPro" id="IPR036291">
    <property type="entry name" value="NAD(P)-bd_dom_sf"/>
</dbReference>
<organism evidence="3">
    <name type="scientific">Dictyoglomus thermophilum</name>
    <dbReference type="NCBI Taxonomy" id="14"/>
    <lineage>
        <taxon>Bacteria</taxon>
        <taxon>Pseudomonadati</taxon>
        <taxon>Dictyoglomota</taxon>
        <taxon>Dictyoglomia</taxon>
        <taxon>Dictyoglomales</taxon>
        <taxon>Dictyoglomaceae</taxon>
        <taxon>Dictyoglomus</taxon>
    </lineage>
</organism>
<dbReference type="PANTHER" id="PTHR43000">
    <property type="entry name" value="DTDP-D-GLUCOSE 4,6-DEHYDRATASE-RELATED"/>
    <property type="match status" value="1"/>
</dbReference>
<proteinExistence type="inferred from homology"/>
<protein>
    <submittedName>
        <fullName evidence="3">NAD(P)-dependent oxidoreductase</fullName>
    </submittedName>
</protein>
<dbReference type="Gene3D" id="3.90.25.10">
    <property type="entry name" value="UDP-galactose 4-epimerase, domain 1"/>
    <property type="match status" value="1"/>
</dbReference>
<name>A0A7C3MP87_DICTH</name>
<gene>
    <name evidence="3" type="ORF">ENW00_06320</name>
</gene>
<evidence type="ECO:0000259" key="2">
    <source>
        <dbReference type="Pfam" id="PF01370"/>
    </source>
</evidence>
<dbReference type="InterPro" id="IPR001509">
    <property type="entry name" value="Epimerase_deHydtase"/>
</dbReference>
<feature type="domain" description="NAD-dependent epimerase/dehydratase" evidence="2">
    <location>
        <begin position="2"/>
        <end position="194"/>
    </location>
</feature>
<dbReference type="EMBL" id="DTIN01000024">
    <property type="protein sequence ID" value="HFX13752.1"/>
    <property type="molecule type" value="Genomic_DNA"/>
</dbReference>
<dbReference type="AlphaFoldDB" id="A0A7C3MP87"/>
<evidence type="ECO:0000313" key="3">
    <source>
        <dbReference type="EMBL" id="HFX13752.1"/>
    </source>
</evidence>
<dbReference type="Pfam" id="PF01370">
    <property type="entry name" value="Epimerase"/>
    <property type="match status" value="1"/>
</dbReference>
<comment type="caution">
    <text evidence="3">The sequence shown here is derived from an EMBL/GenBank/DDBJ whole genome shotgun (WGS) entry which is preliminary data.</text>
</comment>
<dbReference type="SUPFAM" id="SSF51735">
    <property type="entry name" value="NAD(P)-binding Rossmann-fold domains"/>
    <property type="match status" value="1"/>
</dbReference>
<dbReference type="Gene3D" id="3.40.50.720">
    <property type="entry name" value="NAD(P)-binding Rossmann-like Domain"/>
    <property type="match status" value="1"/>
</dbReference>
<comment type="similarity">
    <text evidence="1">Belongs to the NAD(P)-dependent epimerase/dehydratase family.</text>
</comment>
<sequence length="304" mass="35582">MMLVIGGSSFIGKGIQNLIKDSSFAKSFVFAYNMHPENISDSFQKIKIDLQEEDNCKILREFKSCIYLAGNSFHNLAFSNPGIDLDMNVKIFLNFMKYFKGQLILLSSQAVYYGLRGEISEDTVHYPTIPYGLSKRFQEEYAKYFYRIGYLSKLWIFRLMYAFGNGERSNRLIPKCAKAVLENETIKVLGKGKSFLNPLPVNFVAKILFNAMLHIMKENNKFLEITNINYPEKITVLDVVKFLYNIKPFNYVVEEGEEIWPVDFWGSINKLINYLKIWDMKFPNIWDELRVYFQELLYGGKKYE</sequence>